<dbReference type="EMBL" id="AOTD01000269">
    <property type="protein sequence ID" value="EMG29497.1"/>
    <property type="molecule type" value="Genomic_DNA"/>
</dbReference>
<sequence>MSSNFKISYEEHISISTKSIHAKKLGETNKTAYIPNNDERKEKLIKDSVINLYALALKEKEFYDFKDYETDDYEKLKNIAYNPLLEAKEKGYSRERKIAGRIKNTLGLECSQDPHKYLINTFYIKKYISNNRSNTRSEDRHLKNLFNDLFERLTLLSVENKSSQPQAINDKNCYIISPCKVLENHVRNIKSFKIDEYEEYRLFQDSAFIVLTSLKASYTWELITIKDFLKKRSRTQTRTNAKRTCRKFPYGIVSLYP</sequence>
<reference evidence="1 2" key="1">
    <citation type="submission" date="2013-02" db="EMBL/GenBank/DDBJ databases">
        <title>Co-occurrence of anaerobic bacteria in colorectal carcinomas.</title>
        <authorList>
            <person name="Holt R.A."/>
            <person name="Warren R.L."/>
            <person name="Allen-Vercoe E."/>
            <person name="Pleasance S."/>
            <person name="Freeman D.J."/>
            <person name="Watson P."/>
            <person name="Moore R."/>
            <person name="Cochrane K."/>
        </authorList>
    </citation>
    <scope>NUCLEOTIDE SEQUENCE [LARGE SCALE GENOMIC DNA]</scope>
    <source>
        <strain evidence="1 2">CC57C</strain>
    </source>
</reference>
<gene>
    <name evidence="1" type="ORF">H740_11472</name>
</gene>
<organism evidence="1 2">
    <name type="scientific">Campylobacter showae CC57C</name>
    <dbReference type="NCBI Taxonomy" id="1073353"/>
    <lineage>
        <taxon>Bacteria</taxon>
        <taxon>Pseudomonadati</taxon>
        <taxon>Campylobacterota</taxon>
        <taxon>Epsilonproteobacteria</taxon>
        <taxon>Campylobacterales</taxon>
        <taxon>Campylobacteraceae</taxon>
        <taxon>Campylobacter</taxon>
    </lineage>
</organism>
<evidence type="ECO:0000313" key="2">
    <source>
        <dbReference type="Proteomes" id="UP000011782"/>
    </source>
</evidence>
<dbReference type="PATRIC" id="fig|1073353.3.peg.2447"/>
<proteinExistence type="predicted"/>
<accession>M3J9Z3</accession>
<dbReference type="STRING" id="1073353.H740_11472"/>
<protein>
    <submittedName>
        <fullName evidence="1">Uncharacterized protein</fullName>
    </submittedName>
</protein>
<comment type="caution">
    <text evidence="1">The sequence shown here is derived from an EMBL/GenBank/DDBJ whole genome shotgun (WGS) entry which is preliminary data.</text>
</comment>
<name>M3J9Z3_9BACT</name>
<dbReference type="RefSeq" id="WP_002953894.1">
    <property type="nucleotide sequence ID" value="NZ_AOTD01000269.1"/>
</dbReference>
<evidence type="ECO:0000313" key="1">
    <source>
        <dbReference type="EMBL" id="EMG29497.1"/>
    </source>
</evidence>
<dbReference type="AlphaFoldDB" id="M3J9Z3"/>
<dbReference type="Proteomes" id="UP000011782">
    <property type="component" value="Unassembled WGS sequence"/>
</dbReference>